<name>A0A7C9E8S4_OPUST</name>
<evidence type="ECO:0000256" key="1">
    <source>
        <dbReference type="SAM" id="MobiDB-lite"/>
    </source>
</evidence>
<protein>
    <submittedName>
        <fullName evidence="2">Uncharacterized protein</fullName>
    </submittedName>
</protein>
<accession>A0A7C9E8S4</accession>
<feature type="region of interest" description="Disordered" evidence="1">
    <location>
        <begin position="83"/>
        <end position="104"/>
    </location>
</feature>
<dbReference type="EMBL" id="GISG01192551">
    <property type="protein sequence ID" value="MBA4656531.1"/>
    <property type="molecule type" value="Transcribed_RNA"/>
</dbReference>
<reference evidence="2" key="1">
    <citation type="journal article" date="2013" name="J. Plant Res.">
        <title>Effect of fungi and light on seed germination of three Opuntia species from semiarid lands of central Mexico.</title>
        <authorList>
            <person name="Delgado-Sanchez P."/>
            <person name="Jimenez-Bremont J.F."/>
            <person name="Guerrero-Gonzalez Mde L."/>
            <person name="Flores J."/>
        </authorList>
    </citation>
    <scope>NUCLEOTIDE SEQUENCE</scope>
    <source>
        <tissue evidence="2">Cladode</tissue>
    </source>
</reference>
<reference evidence="2" key="2">
    <citation type="submission" date="2020-07" db="EMBL/GenBank/DDBJ databases">
        <authorList>
            <person name="Vera ALvarez R."/>
            <person name="Arias-Moreno D.M."/>
            <person name="Jimenez-Jacinto V."/>
            <person name="Jimenez-Bremont J.F."/>
            <person name="Swaminathan K."/>
            <person name="Moose S.P."/>
            <person name="Guerrero-Gonzalez M.L."/>
            <person name="Marino-Ramirez L."/>
            <person name="Landsman D."/>
            <person name="Rodriguez-Kessler M."/>
            <person name="Delgado-Sanchez P."/>
        </authorList>
    </citation>
    <scope>NUCLEOTIDE SEQUENCE</scope>
    <source>
        <tissue evidence="2">Cladode</tissue>
    </source>
</reference>
<organism evidence="2">
    <name type="scientific">Opuntia streptacantha</name>
    <name type="common">Prickly pear cactus</name>
    <name type="synonym">Opuntia cardona</name>
    <dbReference type="NCBI Taxonomy" id="393608"/>
    <lineage>
        <taxon>Eukaryota</taxon>
        <taxon>Viridiplantae</taxon>
        <taxon>Streptophyta</taxon>
        <taxon>Embryophyta</taxon>
        <taxon>Tracheophyta</taxon>
        <taxon>Spermatophyta</taxon>
        <taxon>Magnoliopsida</taxon>
        <taxon>eudicotyledons</taxon>
        <taxon>Gunneridae</taxon>
        <taxon>Pentapetalae</taxon>
        <taxon>Caryophyllales</taxon>
        <taxon>Cactineae</taxon>
        <taxon>Cactaceae</taxon>
        <taxon>Opuntioideae</taxon>
        <taxon>Opuntia</taxon>
    </lineage>
</organism>
<dbReference type="EMBL" id="GISG01192546">
    <property type="protein sequence ID" value="MBA4656528.1"/>
    <property type="molecule type" value="Transcribed_RNA"/>
</dbReference>
<evidence type="ECO:0000313" key="2">
    <source>
        <dbReference type="EMBL" id="MBA4656528.1"/>
    </source>
</evidence>
<sequence length="104" mass="11508">MIWSSNGGFSIDLHLIRRSVRSCWLHPSDYSSLMVAGCPDVSPAVNLKPLDVFPEAAVDGMDEEENVDLFLNLHTLEDIDMSADSSKRKRCEEGEEVSSRAALP</sequence>
<dbReference type="AlphaFoldDB" id="A0A7C9E8S4"/>
<proteinExistence type="predicted"/>